<evidence type="ECO:0000256" key="1">
    <source>
        <dbReference type="SAM" id="MobiDB-lite"/>
    </source>
</evidence>
<evidence type="ECO:0000313" key="4">
    <source>
        <dbReference type="Proteomes" id="UP000266841"/>
    </source>
</evidence>
<proteinExistence type="predicted"/>
<feature type="domain" description="CobW/HypB/UreG nucleotide-binding" evidence="2">
    <location>
        <begin position="42"/>
        <end position="255"/>
    </location>
</feature>
<comment type="caution">
    <text evidence="3">The sequence shown here is derived from an EMBL/GenBank/DDBJ whole genome shotgun (WGS) entry which is preliminary data.</text>
</comment>
<dbReference type="Gene3D" id="3.40.50.300">
    <property type="entry name" value="P-loop containing nucleotide triphosphate hydrolases"/>
    <property type="match status" value="1"/>
</dbReference>
<dbReference type="GO" id="GO:0005737">
    <property type="term" value="C:cytoplasm"/>
    <property type="evidence" value="ECO:0007669"/>
    <property type="project" value="TreeGrafter"/>
</dbReference>
<evidence type="ECO:0000259" key="2">
    <source>
        <dbReference type="Pfam" id="PF02492"/>
    </source>
</evidence>
<feature type="region of interest" description="Disordered" evidence="1">
    <location>
        <begin position="434"/>
        <end position="467"/>
    </location>
</feature>
<protein>
    <recommendedName>
        <fullName evidence="2">CobW/HypB/UreG nucleotide-binding domain-containing protein</fullName>
    </recommendedName>
</protein>
<feature type="compositionally biased region" description="Basic and acidic residues" evidence="1">
    <location>
        <begin position="18"/>
        <end position="38"/>
    </location>
</feature>
<feature type="compositionally biased region" description="Polar residues" evidence="1">
    <location>
        <begin position="438"/>
        <end position="448"/>
    </location>
</feature>
<feature type="region of interest" description="Disordered" evidence="1">
    <location>
        <begin position="1"/>
        <end position="38"/>
    </location>
</feature>
<dbReference type="eggNOG" id="KOG2743">
    <property type="taxonomic scope" value="Eukaryota"/>
</dbReference>
<dbReference type="CDD" id="cd03112">
    <property type="entry name" value="CobW-like"/>
    <property type="match status" value="1"/>
</dbReference>
<dbReference type="EMBL" id="AGNL01001748">
    <property type="protein sequence ID" value="EJK76753.1"/>
    <property type="molecule type" value="Genomic_DNA"/>
</dbReference>
<dbReference type="Pfam" id="PF02492">
    <property type="entry name" value="cobW"/>
    <property type="match status" value="1"/>
</dbReference>
<dbReference type="InterPro" id="IPR003495">
    <property type="entry name" value="CobW/HypB/UreG_nucleotide-bd"/>
</dbReference>
<evidence type="ECO:0000313" key="3">
    <source>
        <dbReference type="EMBL" id="EJK76753.1"/>
    </source>
</evidence>
<dbReference type="Gene3D" id="3.30.1220.10">
    <property type="entry name" value="CobW-like, C-terminal domain"/>
    <property type="match status" value="1"/>
</dbReference>
<feature type="compositionally biased region" description="Polar residues" evidence="1">
    <location>
        <begin position="543"/>
        <end position="556"/>
    </location>
</feature>
<dbReference type="InterPro" id="IPR027417">
    <property type="entry name" value="P-loop_NTPase"/>
</dbReference>
<keyword evidence="4" id="KW-1185">Reference proteome</keyword>
<name>K0TDK2_THAOC</name>
<dbReference type="InterPro" id="IPR036627">
    <property type="entry name" value="CobW-likC_sf"/>
</dbReference>
<accession>K0TDK2</accession>
<dbReference type="AlphaFoldDB" id="K0TDK2"/>
<dbReference type="SUPFAM" id="SSF52540">
    <property type="entry name" value="P-loop containing nucleoside triphosphate hydrolases"/>
    <property type="match status" value="1"/>
</dbReference>
<feature type="compositionally biased region" description="Acidic residues" evidence="1">
    <location>
        <begin position="1"/>
        <end position="10"/>
    </location>
</feature>
<dbReference type="PANTHER" id="PTHR13748:SF31">
    <property type="entry name" value="ZINC-REGULATED GTPASE METALLOPROTEIN ACTIVATOR 1A-RELATED"/>
    <property type="match status" value="1"/>
</dbReference>
<dbReference type="OMA" id="WLASVLW"/>
<dbReference type="OrthoDB" id="258627at2759"/>
<sequence>MEEESDDDEAPILQEIYSAKEQEEEFRPDYHGDDEVPPRKVPVTILSGFLGSGKTTLVRHILTSPDHGRRIAVIENEFGGGDVGDGGDGDKSLSVETMIATDGHDGSSLSDFIELPNGCVCCTVKDSLVETLELLLAKRADLDYILIECSGMADPGPVASVFWLDDALGSRLGLDGIVTCVDARNLEAQIRSTTSAPPVKNGRDRSHVGGGGDEAARQIALADRIIVNKTDLLEGTSASVESVIELVRSINPTAPYRITKYSAVDDLGWILDARCFDAERAKDVVGQFDYRSSSNGAVTELLLQFGGGGRCLDPNCTMDHTLTSDGWAVCAAVAPLTKSSHHHTGSVGAITLYSRGSVDLRNINSWLASVLWTDQDEDDAVLTARLGEAMRREQRSSDGSDGEVGEAAHVGALREESDGCPTVYRVKGVLSVRHPTSDDGQTVISSSNEHVDDGLSDGSVNPRDGTDNRRYIVQAVADLWDVTPAGRNLDWDTGEDRSCKVIVIGSGATKQLSTPTEYLSSPKANCKKKGAIQNPWERHKENSTGATGSTKPFTVA</sequence>
<reference evidence="3 4" key="1">
    <citation type="journal article" date="2012" name="Genome Biol.">
        <title>Genome and low-iron response of an oceanic diatom adapted to chronic iron limitation.</title>
        <authorList>
            <person name="Lommer M."/>
            <person name="Specht M."/>
            <person name="Roy A.S."/>
            <person name="Kraemer L."/>
            <person name="Andreson R."/>
            <person name="Gutowska M.A."/>
            <person name="Wolf J."/>
            <person name="Bergner S.V."/>
            <person name="Schilhabel M.B."/>
            <person name="Klostermeier U.C."/>
            <person name="Beiko R.G."/>
            <person name="Rosenstiel P."/>
            <person name="Hippler M."/>
            <person name="Laroche J."/>
        </authorList>
    </citation>
    <scope>NUCLEOTIDE SEQUENCE [LARGE SCALE GENOMIC DNA]</scope>
    <source>
        <strain evidence="3 4">CCMP1005</strain>
    </source>
</reference>
<dbReference type="Proteomes" id="UP000266841">
    <property type="component" value="Unassembled WGS sequence"/>
</dbReference>
<gene>
    <name evidence="3" type="ORF">THAOC_01468</name>
</gene>
<organism evidence="3 4">
    <name type="scientific">Thalassiosira oceanica</name>
    <name type="common">Marine diatom</name>
    <dbReference type="NCBI Taxonomy" id="159749"/>
    <lineage>
        <taxon>Eukaryota</taxon>
        <taxon>Sar</taxon>
        <taxon>Stramenopiles</taxon>
        <taxon>Ochrophyta</taxon>
        <taxon>Bacillariophyta</taxon>
        <taxon>Coscinodiscophyceae</taxon>
        <taxon>Thalassiosirophycidae</taxon>
        <taxon>Thalassiosirales</taxon>
        <taxon>Thalassiosiraceae</taxon>
        <taxon>Thalassiosira</taxon>
    </lineage>
</organism>
<dbReference type="PANTHER" id="PTHR13748">
    <property type="entry name" value="COBW-RELATED"/>
    <property type="match status" value="1"/>
</dbReference>
<dbReference type="InterPro" id="IPR051316">
    <property type="entry name" value="Zinc-reg_GTPase_activator"/>
</dbReference>
<feature type="region of interest" description="Disordered" evidence="1">
    <location>
        <begin position="536"/>
        <end position="556"/>
    </location>
</feature>